<reference evidence="1" key="1">
    <citation type="submission" date="2014-11" db="EMBL/GenBank/DDBJ databases">
        <authorList>
            <person name="Amaro Gonzalez C."/>
        </authorList>
    </citation>
    <scope>NUCLEOTIDE SEQUENCE</scope>
</reference>
<dbReference type="EMBL" id="GBXM01098737">
    <property type="protein sequence ID" value="JAH09840.1"/>
    <property type="molecule type" value="Transcribed_RNA"/>
</dbReference>
<accession>A0A0E9PCN5</accession>
<dbReference type="AlphaFoldDB" id="A0A0E9PCN5"/>
<name>A0A0E9PCN5_ANGAN</name>
<dbReference type="EMBL" id="GBXM01106313">
    <property type="protein sequence ID" value="JAH02264.1"/>
    <property type="molecule type" value="Transcribed_RNA"/>
</dbReference>
<protein>
    <submittedName>
        <fullName evidence="1">Uncharacterized protein</fullName>
    </submittedName>
</protein>
<proteinExistence type="predicted"/>
<evidence type="ECO:0000313" key="1">
    <source>
        <dbReference type="EMBL" id="JAH02264.1"/>
    </source>
</evidence>
<reference evidence="1" key="2">
    <citation type="journal article" date="2015" name="Fish Shellfish Immunol.">
        <title>Early steps in the European eel (Anguilla anguilla)-Vibrio vulnificus interaction in the gills: Role of the RtxA13 toxin.</title>
        <authorList>
            <person name="Callol A."/>
            <person name="Pajuelo D."/>
            <person name="Ebbesson L."/>
            <person name="Teles M."/>
            <person name="MacKenzie S."/>
            <person name="Amaro C."/>
        </authorList>
    </citation>
    <scope>NUCLEOTIDE SEQUENCE</scope>
</reference>
<sequence>MLLSNVGAVHVQFLEWPTVCCHSCVWGSSRRPRFSS</sequence>
<organism evidence="1">
    <name type="scientific">Anguilla anguilla</name>
    <name type="common">European freshwater eel</name>
    <name type="synonym">Muraena anguilla</name>
    <dbReference type="NCBI Taxonomy" id="7936"/>
    <lineage>
        <taxon>Eukaryota</taxon>
        <taxon>Metazoa</taxon>
        <taxon>Chordata</taxon>
        <taxon>Craniata</taxon>
        <taxon>Vertebrata</taxon>
        <taxon>Euteleostomi</taxon>
        <taxon>Actinopterygii</taxon>
        <taxon>Neopterygii</taxon>
        <taxon>Teleostei</taxon>
        <taxon>Anguilliformes</taxon>
        <taxon>Anguillidae</taxon>
        <taxon>Anguilla</taxon>
    </lineage>
</organism>